<dbReference type="EMBL" id="QJKJ01002702">
    <property type="protein sequence ID" value="RDY01728.1"/>
    <property type="molecule type" value="Genomic_DNA"/>
</dbReference>
<feature type="non-terminal residue" evidence="1">
    <location>
        <position position="1"/>
    </location>
</feature>
<organism evidence="1 2">
    <name type="scientific">Mucuna pruriens</name>
    <name type="common">Velvet bean</name>
    <name type="synonym">Dolichos pruriens</name>
    <dbReference type="NCBI Taxonomy" id="157652"/>
    <lineage>
        <taxon>Eukaryota</taxon>
        <taxon>Viridiplantae</taxon>
        <taxon>Streptophyta</taxon>
        <taxon>Embryophyta</taxon>
        <taxon>Tracheophyta</taxon>
        <taxon>Spermatophyta</taxon>
        <taxon>Magnoliopsida</taxon>
        <taxon>eudicotyledons</taxon>
        <taxon>Gunneridae</taxon>
        <taxon>Pentapetalae</taxon>
        <taxon>rosids</taxon>
        <taxon>fabids</taxon>
        <taxon>Fabales</taxon>
        <taxon>Fabaceae</taxon>
        <taxon>Papilionoideae</taxon>
        <taxon>50 kb inversion clade</taxon>
        <taxon>NPAAA clade</taxon>
        <taxon>indigoferoid/millettioid clade</taxon>
        <taxon>Phaseoleae</taxon>
        <taxon>Mucuna</taxon>
    </lineage>
</organism>
<proteinExistence type="predicted"/>
<gene>
    <name evidence="1" type="ORF">CR513_14921</name>
</gene>
<reference evidence="1" key="1">
    <citation type="submission" date="2018-05" db="EMBL/GenBank/DDBJ databases">
        <title>Draft genome of Mucuna pruriens seed.</title>
        <authorList>
            <person name="Nnadi N.E."/>
            <person name="Vos R."/>
            <person name="Hasami M.H."/>
            <person name="Devisetty U.K."/>
            <person name="Aguiy J.C."/>
        </authorList>
    </citation>
    <scope>NUCLEOTIDE SEQUENCE [LARGE SCALE GENOMIC DNA]</scope>
    <source>
        <strain evidence="1">JCA_2017</strain>
    </source>
</reference>
<dbReference type="AlphaFoldDB" id="A0A371HG23"/>
<accession>A0A371HG23</accession>
<comment type="caution">
    <text evidence="1">The sequence shown here is derived from an EMBL/GenBank/DDBJ whole genome shotgun (WGS) entry which is preliminary data.</text>
</comment>
<evidence type="ECO:0000313" key="1">
    <source>
        <dbReference type="EMBL" id="RDY01728.1"/>
    </source>
</evidence>
<sequence length="281" mass="32625">MSMIHRIKGGQLFFNKEACMEVTKIKAQVLILLTLIFLSTHMSTFNNINEVDDLTFNIPPTELNMRRWISHVGEGWRGFKTQLNSNYIHRKYKDKKKKAKRKVHSSKESPPPYILFSESYKVLQKELVAKNLRDQPSSNYTSDPSKEIVESILRRAHREPLFPMVMKISSPLSLDDQSTLVMFGPLDECELYVDEEDPYLVATRKVYKFGSTMHHQTLHEDQDFDGSKKKLHLRRLQVKLSTNKLTINIDCNMLSISVNSVCQRGSKQLYGFIDPLPLFKQ</sequence>
<evidence type="ECO:0000313" key="2">
    <source>
        <dbReference type="Proteomes" id="UP000257109"/>
    </source>
</evidence>
<name>A0A371HG23_MUCPR</name>
<protein>
    <submittedName>
        <fullName evidence="1">Uncharacterized protein</fullName>
    </submittedName>
</protein>
<dbReference type="Proteomes" id="UP000257109">
    <property type="component" value="Unassembled WGS sequence"/>
</dbReference>
<keyword evidence="2" id="KW-1185">Reference proteome</keyword>